<gene>
    <name evidence="2" type="ORF">COCMIDRAFT_107995</name>
</gene>
<dbReference type="RefSeq" id="XP_007692745.1">
    <property type="nucleotide sequence ID" value="XM_007694555.1"/>
</dbReference>
<dbReference type="EMBL" id="KI964142">
    <property type="protein sequence ID" value="EUC40750.1"/>
    <property type="molecule type" value="Genomic_DNA"/>
</dbReference>
<dbReference type="Proteomes" id="UP000054032">
    <property type="component" value="Unassembled WGS sequence"/>
</dbReference>
<dbReference type="KEGG" id="bor:COCMIDRAFT_107995"/>
<protein>
    <submittedName>
        <fullName evidence="2">Uncharacterized protein</fullName>
    </submittedName>
</protein>
<evidence type="ECO:0000256" key="1">
    <source>
        <dbReference type="SAM" id="MobiDB-lite"/>
    </source>
</evidence>
<dbReference type="HOGENOM" id="CLU_2978783_0_0_1"/>
<accession>W6YT35</accession>
<dbReference type="AlphaFoldDB" id="W6YT35"/>
<feature type="region of interest" description="Disordered" evidence="1">
    <location>
        <begin position="1"/>
        <end position="29"/>
    </location>
</feature>
<reference evidence="2 3" key="1">
    <citation type="journal article" date="2013" name="PLoS Genet.">
        <title>Comparative genome structure, secondary metabolite, and effector coding capacity across Cochliobolus pathogens.</title>
        <authorList>
            <person name="Condon B.J."/>
            <person name="Leng Y."/>
            <person name="Wu D."/>
            <person name="Bushley K.E."/>
            <person name="Ohm R.A."/>
            <person name="Otillar R."/>
            <person name="Martin J."/>
            <person name="Schackwitz W."/>
            <person name="Grimwood J."/>
            <person name="MohdZainudin N."/>
            <person name="Xue C."/>
            <person name="Wang R."/>
            <person name="Manning V.A."/>
            <person name="Dhillon B."/>
            <person name="Tu Z.J."/>
            <person name="Steffenson B.J."/>
            <person name="Salamov A."/>
            <person name="Sun H."/>
            <person name="Lowry S."/>
            <person name="LaButti K."/>
            <person name="Han J."/>
            <person name="Copeland A."/>
            <person name="Lindquist E."/>
            <person name="Barry K."/>
            <person name="Schmutz J."/>
            <person name="Baker S.E."/>
            <person name="Ciuffetti L.M."/>
            <person name="Grigoriev I.V."/>
            <person name="Zhong S."/>
            <person name="Turgeon B.G."/>
        </authorList>
    </citation>
    <scope>NUCLEOTIDE SEQUENCE [LARGE SCALE GENOMIC DNA]</scope>
    <source>
        <strain evidence="2 3">ATCC 44560</strain>
    </source>
</reference>
<dbReference type="GeneID" id="19119161"/>
<evidence type="ECO:0000313" key="3">
    <source>
        <dbReference type="Proteomes" id="UP000054032"/>
    </source>
</evidence>
<evidence type="ECO:0000313" key="2">
    <source>
        <dbReference type="EMBL" id="EUC40750.1"/>
    </source>
</evidence>
<organism evidence="2 3">
    <name type="scientific">Bipolaris oryzae ATCC 44560</name>
    <dbReference type="NCBI Taxonomy" id="930090"/>
    <lineage>
        <taxon>Eukaryota</taxon>
        <taxon>Fungi</taxon>
        <taxon>Dikarya</taxon>
        <taxon>Ascomycota</taxon>
        <taxon>Pezizomycotina</taxon>
        <taxon>Dothideomycetes</taxon>
        <taxon>Pleosporomycetidae</taxon>
        <taxon>Pleosporales</taxon>
        <taxon>Pleosporineae</taxon>
        <taxon>Pleosporaceae</taxon>
        <taxon>Bipolaris</taxon>
    </lineage>
</organism>
<feature type="compositionally biased region" description="Basic and acidic residues" evidence="1">
    <location>
        <begin position="12"/>
        <end position="29"/>
    </location>
</feature>
<keyword evidence="3" id="KW-1185">Reference proteome</keyword>
<sequence>MSSRQRWLESGAGRERLEAGGHSRAARADLRNAEPGPYCTILTPTPCSYACYTAQVPT</sequence>
<name>W6YT35_COCMI</name>
<proteinExistence type="predicted"/>